<dbReference type="EMBL" id="CP051682">
    <property type="protein sequence ID" value="QJD97190.1"/>
    <property type="molecule type" value="Genomic_DNA"/>
</dbReference>
<organism evidence="1 2">
    <name type="scientific">Mucilaginibacter robiniae</name>
    <dbReference type="NCBI Taxonomy" id="2728022"/>
    <lineage>
        <taxon>Bacteria</taxon>
        <taxon>Pseudomonadati</taxon>
        <taxon>Bacteroidota</taxon>
        <taxon>Sphingobacteriia</taxon>
        <taxon>Sphingobacteriales</taxon>
        <taxon>Sphingobacteriaceae</taxon>
        <taxon>Mucilaginibacter</taxon>
    </lineage>
</organism>
<reference evidence="1 2" key="1">
    <citation type="submission" date="2020-04" db="EMBL/GenBank/DDBJ databases">
        <title>Genome sequencing of novel species.</title>
        <authorList>
            <person name="Heo J."/>
            <person name="Kim S.-J."/>
            <person name="Kim J.-S."/>
            <person name="Hong S.-B."/>
            <person name="Kwon S.-W."/>
        </authorList>
    </citation>
    <scope>NUCLEOTIDE SEQUENCE [LARGE SCALE GENOMIC DNA]</scope>
    <source>
        <strain evidence="1 2">F39-2</strain>
    </source>
</reference>
<proteinExistence type="predicted"/>
<dbReference type="RefSeq" id="WP_169609148.1">
    <property type="nucleotide sequence ID" value="NZ_CP051682.1"/>
</dbReference>
<name>A0A7L5E1C9_9SPHI</name>
<dbReference type="Proteomes" id="UP000503278">
    <property type="component" value="Chromosome"/>
</dbReference>
<dbReference type="KEGG" id="mrob:HH214_15580"/>
<evidence type="ECO:0000313" key="2">
    <source>
        <dbReference type="Proteomes" id="UP000503278"/>
    </source>
</evidence>
<dbReference type="AlphaFoldDB" id="A0A7L5E1C9"/>
<evidence type="ECO:0000313" key="1">
    <source>
        <dbReference type="EMBL" id="QJD97190.1"/>
    </source>
</evidence>
<protein>
    <submittedName>
        <fullName evidence="1">Uncharacterized protein</fullName>
    </submittedName>
</protein>
<sequence length="68" mass="7830">MLLYKLRIGPLITGIIYSQSKFTLPWREGSGQKSNFLSDFNEVQFRIESIEKIALPGQYYDKTIDTGL</sequence>
<gene>
    <name evidence="1" type="ORF">HH214_15580</name>
</gene>
<keyword evidence="2" id="KW-1185">Reference proteome</keyword>
<accession>A0A7L5E1C9</accession>